<dbReference type="Proteomes" id="UP000637632">
    <property type="component" value="Unassembled WGS sequence"/>
</dbReference>
<evidence type="ECO:0000313" key="7">
    <source>
        <dbReference type="EMBL" id="MBC3809850.1"/>
    </source>
</evidence>
<evidence type="ECO:0000256" key="4">
    <source>
        <dbReference type="ARBA" id="ARBA00022833"/>
    </source>
</evidence>
<feature type="domain" description="Metallo-beta-lactamase" evidence="6">
    <location>
        <begin position="89"/>
        <end position="294"/>
    </location>
</feature>
<keyword evidence="5" id="KW-0732">Signal</keyword>
<dbReference type="CDD" id="cd07720">
    <property type="entry name" value="OPHC2-like_MBL-fold"/>
    <property type="match status" value="1"/>
</dbReference>
<dbReference type="PANTHER" id="PTHR42978:SF6">
    <property type="entry name" value="QUORUM-QUENCHING LACTONASE YTNP-RELATED"/>
    <property type="match status" value="1"/>
</dbReference>
<feature type="chain" id="PRO_5046775252" evidence="5">
    <location>
        <begin position="28"/>
        <end position="321"/>
    </location>
</feature>
<proteinExistence type="inferred from homology"/>
<dbReference type="InterPro" id="IPR036866">
    <property type="entry name" value="RibonucZ/Hydroxyglut_hydro"/>
</dbReference>
<reference evidence="7 8" key="1">
    <citation type="submission" date="2020-08" db="EMBL/GenBank/DDBJ databases">
        <title>Novel species isolated from subtropical streams in China.</title>
        <authorList>
            <person name="Lu H."/>
        </authorList>
    </citation>
    <scope>NUCLEOTIDE SEQUENCE [LARGE SCALE GENOMIC DNA]</scope>
    <source>
        <strain evidence="7 8">CCTCC AB 2015119</strain>
    </source>
</reference>
<evidence type="ECO:0000256" key="2">
    <source>
        <dbReference type="ARBA" id="ARBA00022723"/>
    </source>
</evidence>
<evidence type="ECO:0000256" key="5">
    <source>
        <dbReference type="SAM" id="SignalP"/>
    </source>
</evidence>
<feature type="signal peptide" evidence="5">
    <location>
        <begin position="1"/>
        <end position="27"/>
    </location>
</feature>
<evidence type="ECO:0000313" key="8">
    <source>
        <dbReference type="Proteomes" id="UP000637632"/>
    </source>
</evidence>
<evidence type="ECO:0000256" key="3">
    <source>
        <dbReference type="ARBA" id="ARBA00022801"/>
    </source>
</evidence>
<dbReference type="Pfam" id="PF00753">
    <property type="entry name" value="Lactamase_B"/>
    <property type="match status" value="1"/>
</dbReference>
<dbReference type="RefSeq" id="WP_190476467.1">
    <property type="nucleotide sequence ID" value="NZ_JACOFT010000001.1"/>
</dbReference>
<dbReference type="EMBL" id="JACOFT010000001">
    <property type="protein sequence ID" value="MBC3809850.1"/>
    <property type="molecule type" value="Genomic_DNA"/>
</dbReference>
<comment type="similarity">
    <text evidence="1">Belongs to the metallo-beta-lactamase superfamily.</text>
</comment>
<protein>
    <submittedName>
        <fullName evidence="7">MBL fold metallo-hydrolase</fullName>
    </submittedName>
</protein>
<keyword evidence="3" id="KW-0378">Hydrolase</keyword>
<dbReference type="InterPro" id="IPR051013">
    <property type="entry name" value="MBL_superfamily_lactonases"/>
</dbReference>
<name>A0ABR6XAI4_9BURK</name>
<evidence type="ECO:0000259" key="6">
    <source>
        <dbReference type="SMART" id="SM00849"/>
    </source>
</evidence>
<organism evidence="7 8">
    <name type="scientific">Undibacterium aquatile</name>
    <dbReference type="NCBI Taxonomy" id="1537398"/>
    <lineage>
        <taxon>Bacteria</taxon>
        <taxon>Pseudomonadati</taxon>
        <taxon>Pseudomonadota</taxon>
        <taxon>Betaproteobacteria</taxon>
        <taxon>Burkholderiales</taxon>
        <taxon>Oxalobacteraceae</taxon>
        <taxon>Undibacterium</taxon>
    </lineage>
</organism>
<keyword evidence="4" id="KW-0862">Zinc</keyword>
<keyword evidence="2" id="KW-0479">Metal-binding</keyword>
<keyword evidence="8" id="KW-1185">Reference proteome</keyword>
<dbReference type="Gene3D" id="3.60.15.10">
    <property type="entry name" value="Ribonuclease Z/Hydroxyacylglutathione hydrolase-like"/>
    <property type="match status" value="1"/>
</dbReference>
<dbReference type="PANTHER" id="PTHR42978">
    <property type="entry name" value="QUORUM-QUENCHING LACTONASE YTNP-RELATED-RELATED"/>
    <property type="match status" value="1"/>
</dbReference>
<sequence>MKISHLLSAGILATASALTLSVSTAYAAAPMVKTAAPGYYRTMLGDFEVTAISDGTVQLPVDKLLTNTTPAKVNKALGKLHQHSPLDTSVNTYLINTGSKLILIDTGAGALFGPTLGKMQANLKAAGYQPEQVDEIYITHMHPDHVGGLMNGDKMAFPNAVVRADQHDVDFWLSQANLDKAPQESKGYFQGAMTSLNPYVKAGQFKSFDGATELVPGIKAIPAHGHTAGHSTYKIESKGQTLVLWGDLMHVAAVQFENPSVTIQFDSDSKAAAVERKKSYADAAQQSYLVGAAHLAFPGLGYVRKEGKGYAWAPLNYALQP</sequence>
<dbReference type="SMART" id="SM00849">
    <property type="entry name" value="Lactamase_B"/>
    <property type="match status" value="1"/>
</dbReference>
<dbReference type="InterPro" id="IPR001279">
    <property type="entry name" value="Metallo-B-lactamas"/>
</dbReference>
<comment type="caution">
    <text evidence="7">The sequence shown here is derived from an EMBL/GenBank/DDBJ whole genome shotgun (WGS) entry which is preliminary data.</text>
</comment>
<evidence type="ECO:0000256" key="1">
    <source>
        <dbReference type="ARBA" id="ARBA00007749"/>
    </source>
</evidence>
<accession>A0ABR6XAI4</accession>
<dbReference type="SUPFAM" id="SSF56281">
    <property type="entry name" value="Metallo-hydrolase/oxidoreductase"/>
    <property type="match status" value="1"/>
</dbReference>
<gene>
    <name evidence="7" type="ORF">H8K26_00210</name>
</gene>